<dbReference type="AlphaFoldDB" id="A0A1Q8X8Y2"/>
<dbReference type="EMBL" id="MSKW01000014">
    <property type="protein sequence ID" value="OLO76791.1"/>
    <property type="molecule type" value="Genomic_DNA"/>
</dbReference>
<comment type="caution">
    <text evidence="7">The sequence shown here is derived from an EMBL/GenBank/DDBJ whole genome shotgun (WGS) entry which is preliminary data.</text>
</comment>
<feature type="compositionally biased region" description="Low complexity" evidence="5">
    <location>
        <begin position="48"/>
        <end position="79"/>
    </location>
</feature>
<evidence type="ECO:0000313" key="7">
    <source>
        <dbReference type="EMBL" id="OLO76791.1"/>
    </source>
</evidence>
<dbReference type="PROSITE" id="PS51318">
    <property type="entry name" value="TAT"/>
    <property type="match status" value="1"/>
</dbReference>
<dbReference type="PRINTS" id="PR01021">
    <property type="entry name" value="OMPADOMAIN"/>
</dbReference>
<keyword evidence="2 4" id="KW-0472">Membrane</keyword>
<dbReference type="InterPro" id="IPR006665">
    <property type="entry name" value="OmpA-like"/>
</dbReference>
<dbReference type="InterPro" id="IPR050330">
    <property type="entry name" value="Bact_OuterMem_StrucFunc"/>
</dbReference>
<dbReference type="PANTHER" id="PTHR30329:SF21">
    <property type="entry name" value="LIPOPROTEIN YIAD-RELATED"/>
    <property type="match status" value="1"/>
</dbReference>
<evidence type="ECO:0000313" key="8">
    <source>
        <dbReference type="Proteomes" id="UP000186769"/>
    </source>
</evidence>
<feature type="region of interest" description="Disordered" evidence="5">
    <location>
        <begin position="44"/>
        <end position="79"/>
    </location>
</feature>
<dbReference type="Gene3D" id="3.30.1330.60">
    <property type="entry name" value="OmpA-like domain"/>
    <property type="match status" value="1"/>
</dbReference>
<dbReference type="InterPro" id="IPR006664">
    <property type="entry name" value="OMP_bac"/>
</dbReference>
<keyword evidence="7" id="KW-0282">Flagellum</keyword>
<keyword evidence="7" id="KW-0969">Cilium</keyword>
<dbReference type="InterPro" id="IPR036737">
    <property type="entry name" value="OmpA-like_sf"/>
</dbReference>
<dbReference type="Pfam" id="PF00691">
    <property type="entry name" value="OmpA"/>
    <property type="match status" value="1"/>
</dbReference>
<dbReference type="InterPro" id="IPR006311">
    <property type="entry name" value="TAT_signal"/>
</dbReference>
<keyword evidence="7" id="KW-0966">Cell projection</keyword>
<dbReference type="GO" id="GO:0009279">
    <property type="term" value="C:cell outer membrane"/>
    <property type="evidence" value="ECO:0007669"/>
    <property type="project" value="UniProtKB-SubCell"/>
</dbReference>
<evidence type="ECO:0000256" key="4">
    <source>
        <dbReference type="PROSITE-ProRule" id="PRU00473"/>
    </source>
</evidence>
<dbReference type="SUPFAM" id="SSF103088">
    <property type="entry name" value="OmpA-like"/>
    <property type="match status" value="1"/>
</dbReference>
<feature type="region of interest" description="Disordered" evidence="5">
    <location>
        <begin position="353"/>
        <end position="436"/>
    </location>
</feature>
<dbReference type="CDD" id="cd07185">
    <property type="entry name" value="OmpA_C-like"/>
    <property type="match status" value="1"/>
</dbReference>
<dbReference type="PROSITE" id="PS51123">
    <property type="entry name" value="OMPA_2"/>
    <property type="match status" value="1"/>
</dbReference>
<reference evidence="7 8" key="1">
    <citation type="submission" date="2016-12" db="EMBL/GenBank/DDBJ databases">
        <title>Genomic comparison of strains in the 'Actinomyces naeslundii' group.</title>
        <authorList>
            <person name="Mughal S.R."/>
            <person name="Do T."/>
            <person name="Gilbert S.C."/>
            <person name="Witherden E.A."/>
            <person name="Didelot X."/>
            <person name="Beighton D."/>
        </authorList>
    </citation>
    <scope>NUCLEOTIDE SEQUENCE [LARGE SCALE GENOMIC DNA]</scope>
    <source>
        <strain evidence="7 8">G53E</strain>
    </source>
</reference>
<evidence type="ECO:0000256" key="1">
    <source>
        <dbReference type="ARBA" id="ARBA00004442"/>
    </source>
</evidence>
<feature type="compositionally biased region" description="Basic and acidic residues" evidence="5">
    <location>
        <begin position="363"/>
        <end position="382"/>
    </location>
</feature>
<comment type="subcellular location">
    <subcellularLocation>
        <location evidence="1">Cell outer membrane</location>
    </subcellularLocation>
</comment>
<sequence>MSPALSGSSCVPSAPSRRSFVALSALVGVGVPVLAGCDLPGASKDKGGSTSPAGSQAGGSASAGGSATASASAPAKAGSTEWQKLDGHVMGHKVSVEVSPVIRQDDKTSYIAVKLTRASDDASIDAVNAHPFSDNKNKVILSSYVGAPTIFRPGAGADLVKLLDTGSGRVWSAVDGSGGMLELTPGEEIISYLSFGKVDTDSVTVMVPMAGFTTVSVLDADKAKKAKIDLSTAQTDIDKYPRAAPELADPVAIERYTRALDDSTSTHAGSKDITVTLASDVTFASDSADLAPGAQAQLQTVATQLGQHPDGGTLTIVGHTDDVQDDAYNQTLSEKRANAVKTRLEQLTKLDKWKTSVSGKGESQPKIKDTTDEARAANRRVEITLTPTGGTTPKGSSTATPSSSAAPSPSSGKLPDPQGPVAKGPEGITLTAKGGGTQGDVTITLDHVTRAGGYLLGTLTCTVKDGSTGAPLIYLLQDPQTALGNQRDEDGGAFVTQFASDGLTLLNNGERIFPADYNDAYNKQHLPLTELHLLDHLKTGTTTVCVVWPDPGGDTITLDHPTGKYSPPDTAYRLTDIPIKNS</sequence>
<keyword evidence="3" id="KW-0998">Cell outer membrane</keyword>
<evidence type="ECO:0000259" key="6">
    <source>
        <dbReference type="PROSITE" id="PS51123"/>
    </source>
</evidence>
<name>A0A1Q8X8Y2_9ACTO</name>
<accession>A0A1Q8X8Y2</accession>
<organism evidence="7 8">
    <name type="scientific">Actinomyces oris</name>
    <dbReference type="NCBI Taxonomy" id="544580"/>
    <lineage>
        <taxon>Bacteria</taxon>
        <taxon>Bacillati</taxon>
        <taxon>Actinomycetota</taxon>
        <taxon>Actinomycetes</taxon>
        <taxon>Actinomycetales</taxon>
        <taxon>Actinomycetaceae</taxon>
        <taxon>Actinomyces</taxon>
    </lineage>
</organism>
<dbReference type="PANTHER" id="PTHR30329">
    <property type="entry name" value="STATOR ELEMENT OF FLAGELLAR MOTOR COMPLEX"/>
    <property type="match status" value="1"/>
</dbReference>
<proteinExistence type="predicted"/>
<evidence type="ECO:0000256" key="2">
    <source>
        <dbReference type="ARBA" id="ARBA00023136"/>
    </source>
</evidence>
<protein>
    <submittedName>
        <fullName evidence="7">Flagellar motor protein MotB</fullName>
    </submittedName>
</protein>
<feature type="domain" description="OmpA-like" evidence="6">
    <location>
        <begin position="270"/>
        <end position="389"/>
    </location>
</feature>
<evidence type="ECO:0000256" key="3">
    <source>
        <dbReference type="ARBA" id="ARBA00023237"/>
    </source>
</evidence>
<evidence type="ECO:0000256" key="5">
    <source>
        <dbReference type="SAM" id="MobiDB-lite"/>
    </source>
</evidence>
<gene>
    <name evidence="7" type="ORF">BKH15_07875</name>
</gene>
<dbReference type="Proteomes" id="UP000186769">
    <property type="component" value="Unassembled WGS sequence"/>
</dbReference>
<feature type="compositionally biased region" description="Low complexity" evidence="5">
    <location>
        <begin position="384"/>
        <end position="415"/>
    </location>
</feature>